<dbReference type="CDD" id="cd06433">
    <property type="entry name" value="GT_2_WfgS_like"/>
    <property type="match status" value="1"/>
</dbReference>
<organism evidence="2 3">
    <name type="scientific">Leptolyngbya boryana NIES-2135</name>
    <dbReference type="NCBI Taxonomy" id="1973484"/>
    <lineage>
        <taxon>Bacteria</taxon>
        <taxon>Bacillati</taxon>
        <taxon>Cyanobacteriota</taxon>
        <taxon>Cyanophyceae</taxon>
        <taxon>Leptolyngbyales</taxon>
        <taxon>Leptolyngbyaceae</taxon>
        <taxon>Leptolyngbya group</taxon>
        <taxon>Leptolyngbya</taxon>
    </lineage>
</organism>
<proteinExistence type="predicted"/>
<dbReference type="InterPro" id="IPR001173">
    <property type="entry name" value="Glyco_trans_2-like"/>
</dbReference>
<gene>
    <name evidence="2" type="ORF">NIES2135_08960</name>
</gene>
<evidence type="ECO:0000259" key="1">
    <source>
        <dbReference type="Pfam" id="PF00535"/>
    </source>
</evidence>
<keyword evidence="3" id="KW-1185">Reference proteome</keyword>
<sequence>MVFQRNGIDMISIITPVYNGEKFIESCLQAVIQQNCSDVEHLIMDGGSSDRTLEIVQRYTQQYAHIRWISEKDKGQSDAMNKGITLAKGEIVGFLNVDDYYEPDVLNRVLEVFRSLPQPSLVVGNCNVWNDSGGLKKYNRPIKLKLTDLLLGAEVNPHPINPSAYFYHRCLHEQIGLYNVEEHYALDVDFIFRAVQVAHVKHIDETWGNYREIEGTKTILDWRSGEGERRVEALLKSYRDRLPLRSQLQVATLYFLLNTPRKTIKHIKRTIGKNLMRARI</sequence>
<dbReference type="PANTHER" id="PTHR22916:SF65">
    <property type="entry name" value="SLR1065 PROTEIN"/>
    <property type="match status" value="1"/>
</dbReference>
<evidence type="ECO:0000313" key="3">
    <source>
        <dbReference type="Proteomes" id="UP000217895"/>
    </source>
</evidence>
<dbReference type="PANTHER" id="PTHR22916">
    <property type="entry name" value="GLYCOSYLTRANSFERASE"/>
    <property type="match status" value="1"/>
</dbReference>
<feature type="domain" description="Glycosyltransferase 2-like" evidence="1">
    <location>
        <begin position="12"/>
        <end position="141"/>
    </location>
</feature>
<reference evidence="2 3" key="1">
    <citation type="submission" date="2017-06" db="EMBL/GenBank/DDBJ databases">
        <title>Genome sequencing of cyanobaciteial culture collection at National Institute for Environmental Studies (NIES).</title>
        <authorList>
            <person name="Hirose Y."/>
            <person name="Shimura Y."/>
            <person name="Fujisawa T."/>
            <person name="Nakamura Y."/>
            <person name="Kawachi M."/>
        </authorList>
    </citation>
    <scope>NUCLEOTIDE SEQUENCE [LARGE SCALE GENOMIC DNA]</scope>
    <source>
        <strain evidence="2 3">NIES-2135</strain>
    </source>
</reference>
<name>A0A1Z4JBF8_LEPBY</name>
<dbReference type="AlphaFoldDB" id="A0A1Z4JBF8"/>
<dbReference type="Proteomes" id="UP000217895">
    <property type="component" value="Chromosome"/>
</dbReference>
<dbReference type="SUPFAM" id="SSF53448">
    <property type="entry name" value="Nucleotide-diphospho-sugar transferases"/>
    <property type="match status" value="1"/>
</dbReference>
<dbReference type="EMBL" id="AP018203">
    <property type="protein sequence ID" value="BAY54082.1"/>
    <property type="molecule type" value="Genomic_DNA"/>
</dbReference>
<accession>A0A1Z4JBF8</accession>
<evidence type="ECO:0000313" key="2">
    <source>
        <dbReference type="EMBL" id="BAY54082.1"/>
    </source>
</evidence>
<dbReference type="GO" id="GO:0016740">
    <property type="term" value="F:transferase activity"/>
    <property type="evidence" value="ECO:0007669"/>
    <property type="project" value="UniProtKB-KW"/>
</dbReference>
<protein>
    <submittedName>
        <fullName evidence="2">Glycosyltransferase involved in cell wall biogenesis</fullName>
    </submittedName>
</protein>
<dbReference type="Pfam" id="PF00535">
    <property type="entry name" value="Glycos_transf_2"/>
    <property type="match status" value="1"/>
</dbReference>
<dbReference type="Gene3D" id="3.90.550.10">
    <property type="entry name" value="Spore Coat Polysaccharide Biosynthesis Protein SpsA, Chain A"/>
    <property type="match status" value="1"/>
</dbReference>
<dbReference type="InterPro" id="IPR029044">
    <property type="entry name" value="Nucleotide-diphossugar_trans"/>
</dbReference>
<keyword evidence="2" id="KW-0808">Transferase</keyword>